<dbReference type="InterPro" id="IPR013785">
    <property type="entry name" value="Aldolase_TIM"/>
</dbReference>
<feature type="binding site" evidence="7">
    <location>
        <position position="193"/>
    </location>
    <ligand>
        <name>Mn(2+)</name>
        <dbReference type="ChEBI" id="CHEBI:29035"/>
    </ligand>
</feature>
<feature type="domain" description="Pyruvate carboxyltransferase" evidence="9">
    <location>
        <begin position="4"/>
        <end position="254"/>
    </location>
</feature>
<dbReference type="OrthoDB" id="9804858at2"/>
<dbReference type="SUPFAM" id="SSF89000">
    <property type="entry name" value="post-HMGL domain-like"/>
    <property type="match status" value="1"/>
</dbReference>
<dbReference type="EMBL" id="CP036259">
    <property type="protein sequence ID" value="QDR82271.1"/>
    <property type="molecule type" value="Genomic_DNA"/>
</dbReference>
<organism evidence="10 11">
    <name type="scientific">Sporomusa termitida</name>
    <dbReference type="NCBI Taxonomy" id="2377"/>
    <lineage>
        <taxon>Bacteria</taxon>
        <taxon>Bacillati</taxon>
        <taxon>Bacillota</taxon>
        <taxon>Negativicutes</taxon>
        <taxon>Selenomonadales</taxon>
        <taxon>Sporomusaceae</taxon>
        <taxon>Sporomusa</taxon>
    </lineage>
</organism>
<keyword evidence="11" id="KW-1185">Reference proteome</keyword>
<reference evidence="10 11" key="1">
    <citation type="submission" date="2019-02" db="EMBL/GenBank/DDBJ databases">
        <title>Closed genome of Sporomusa termitida DSM 4440.</title>
        <authorList>
            <person name="Poehlein A."/>
            <person name="Daniel R."/>
        </authorList>
    </citation>
    <scope>NUCLEOTIDE SEQUENCE [LARGE SCALE GENOMIC DNA]</scope>
    <source>
        <strain evidence="10 11">DSM 4440</strain>
    </source>
</reference>
<dbReference type="Pfam" id="PF00682">
    <property type="entry name" value="HMGL-like"/>
    <property type="match status" value="1"/>
</dbReference>
<dbReference type="NCBIfam" id="NF006049">
    <property type="entry name" value="PRK08195.1"/>
    <property type="match status" value="1"/>
</dbReference>
<dbReference type="PANTHER" id="PTHR10277">
    <property type="entry name" value="HOMOCITRATE SYNTHASE-RELATED"/>
    <property type="match status" value="1"/>
</dbReference>
<evidence type="ECO:0000256" key="6">
    <source>
        <dbReference type="ARBA" id="ARBA00023518"/>
    </source>
</evidence>
<dbReference type="AlphaFoldDB" id="A0A517DY32"/>
<dbReference type="PROSITE" id="PS50991">
    <property type="entry name" value="PYR_CT"/>
    <property type="match status" value="1"/>
</dbReference>
<dbReference type="CDD" id="cd07943">
    <property type="entry name" value="DRE_TIM_HOA"/>
    <property type="match status" value="1"/>
</dbReference>
<dbReference type="Gene3D" id="3.20.20.70">
    <property type="entry name" value="Aldolase class I"/>
    <property type="match status" value="1"/>
</dbReference>
<dbReference type="PANTHER" id="PTHR10277:SF9">
    <property type="entry name" value="2-ISOPROPYLMALATE SYNTHASE 1, CHLOROPLASTIC-RELATED"/>
    <property type="match status" value="1"/>
</dbReference>
<evidence type="ECO:0000256" key="4">
    <source>
        <dbReference type="ARBA" id="ARBA00023211"/>
    </source>
</evidence>
<name>A0A517DY32_9FIRM</name>
<dbReference type="GO" id="GO:0003852">
    <property type="term" value="F:2-isopropylmalate synthase activity"/>
    <property type="evidence" value="ECO:0007669"/>
    <property type="project" value="TreeGrafter"/>
</dbReference>
<dbReference type="Proteomes" id="UP000320776">
    <property type="component" value="Chromosome"/>
</dbReference>
<dbReference type="SUPFAM" id="SSF51569">
    <property type="entry name" value="Aldolase"/>
    <property type="match status" value="1"/>
</dbReference>
<feature type="binding site" evidence="7">
    <location>
        <begin position="12"/>
        <end position="13"/>
    </location>
    <ligand>
        <name>substrate</name>
    </ligand>
</feature>
<evidence type="ECO:0000256" key="5">
    <source>
        <dbReference type="ARBA" id="ARBA00023239"/>
    </source>
</evidence>
<sequence length="338" mass="35872">MKHIRLIDVTLRDGMHAISHSLAAEQMAGIARRLDEAGVTTVEIGHGDGIGGSSLQYGFAKATDKEYFAAVSQALKNCKLDVLLIPGIGTIEDLKVAMEYNVHTVRVATHVTEADVAEQHINFAKKHGLEAIGFLMMSHMASVEKVVEQAKLMESYGSDIVYVTDSGGAMVPGEVKEKIAAVKAAVKVPVGFHGHNNLGLAIGNSLAAIEAGATIIDGSVRGLGAGAGNTQLEVLAAVLAKMGYETGIDLYKLMDVGQEVIDPLLHRPQVISNDALVIGYAGAYGSFLLHARRAAEKFGVDSRDILMELGRRKTVGGQEDLIIDVAIELSKQRRPGAV</sequence>
<keyword evidence="4 7" id="KW-0464">Manganese</keyword>
<dbReference type="InterPro" id="IPR012425">
    <property type="entry name" value="DmpG_comm"/>
</dbReference>
<evidence type="ECO:0000256" key="1">
    <source>
        <dbReference type="ARBA" id="ARBA00008944"/>
    </source>
</evidence>
<evidence type="ECO:0000256" key="8">
    <source>
        <dbReference type="NCBIfam" id="TIGR03217"/>
    </source>
</evidence>
<comment type="similarity">
    <text evidence="1 7">Belongs to the 4-hydroxy-2-oxovalerate aldolase family.</text>
</comment>
<evidence type="ECO:0000259" key="9">
    <source>
        <dbReference type="PROSITE" id="PS50991"/>
    </source>
</evidence>
<dbReference type="InterPro" id="IPR050073">
    <property type="entry name" value="2-IPM_HCS-like"/>
</dbReference>
<evidence type="ECO:0000256" key="3">
    <source>
        <dbReference type="ARBA" id="ARBA00022797"/>
    </source>
</evidence>
<protein>
    <recommendedName>
        <fullName evidence="7 8">4-hydroxy-2-oxovalerate aldolase</fullName>
        <shortName evidence="7">HOA</shortName>
        <ecNumber evidence="7 8">4.1.3.39</ecNumber>
    </recommendedName>
    <alternativeName>
        <fullName evidence="7">4-hydroxy-2-keto-pentanoic acid aldolase</fullName>
    </alternativeName>
    <alternativeName>
        <fullName evidence="7">4-hydroxy-2-oxopentanoate aldolase</fullName>
    </alternativeName>
</protein>
<feature type="binding site" evidence="7">
    <location>
        <position position="166"/>
    </location>
    <ligand>
        <name>substrate</name>
    </ligand>
</feature>
<feature type="active site" description="Proton acceptor" evidence="7">
    <location>
        <position position="16"/>
    </location>
</feature>
<dbReference type="GO" id="GO:0008701">
    <property type="term" value="F:4-hydroxy-2-oxovalerate aldolase activity"/>
    <property type="evidence" value="ECO:0007669"/>
    <property type="project" value="UniProtKB-UniRule"/>
</dbReference>
<dbReference type="NCBIfam" id="TIGR03217">
    <property type="entry name" value="4OH_2_O_val_ald"/>
    <property type="match status" value="1"/>
</dbReference>
<feature type="binding site" evidence="7">
    <location>
        <position position="195"/>
    </location>
    <ligand>
        <name>Mn(2+)</name>
        <dbReference type="ChEBI" id="CHEBI:29035"/>
    </ligand>
</feature>
<dbReference type="EC" id="4.1.3.39" evidence="7 8"/>
<gene>
    <name evidence="10" type="primary">bphI</name>
    <name evidence="10" type="ORF">SPTER_36960</name>
</gene>
<feature type="binding site" evidence="7">
    <location>
        <position position="193"/>
    </location>
    <ligand>
        <name>substrate</name>
    </ligand>
</feature>
<dbReference type="GO" id="GO:0030145">
    <property type="term" value="F:manganese ion binding"/>
    <property type="evidence" value="ECO:0007669"/>
    <property type="project" value="UniProtKB-UniRule"/>
</dbReference>
<evidence type="ECO:0000313" key="10">
    <source>
        <dbReference type="EMBL" id="QDR82271.1"/>
    </source>
</evidence>
<comment type="catalytic activity">
    <reaction evidence="6">
        <text>(S)-4-hydroxy-2-oxohexanoate = propanal + pyruvate</text>
        <dbReference type="Rhea" id="RHEA:36003"/>
        <dbReference type="ChEBI" id="CHEBI:15361"/>
        <dbReference type="ChEBI" id="CHEBI:17153"/>
        <dbReference type="ChEBI" id="CHEBI:73142"/>
        <dbReference type="EC" id="4.1.3.43"/>
    </reaction>
    <physiologicalReaction direction="left-to-right" evidence="6">
        <dbReference type="Rhea" id="RHEA:36004"/>
    </physiologicalReaction>
</comment>
<comment type="catalytic activity">
    <reaction evidence="7">
        <text>(S)-4-hydroxy-2-oxopentanoate = acetaldehyde + pyruvate</text>
        <dbReference type="Rhea" id="RHEA:22624"/>
        <dbReference type="ChEBI" id="CHEBI:15343"/>
        <dbReference type="ChEBI" id="CHEBI:15361"/>
        <dbReference type="ChEBI" id="CHEBI:73143"/>
        <dbReference type="EC" id="4.1.3.39"/>
    </reaction>
</comment>
<evidence type="ECO:0000256" key="7">
    <source>
        <dbReference type="HAMAP-Rule" id="MF_01656"/>
    </source>
</evidence>
<evidence type="ECO:0000313" key="11">
    <source>
        <dbReference type="Proteomes" id="UP000320776"/>
    </source>
</evidence>
<keyword evidence="2 7" id="KW-0479">Metal-binding</keyword>
<evidence type="ECO:0000256" key="2">
    <source>
        <dbReference type="ARBA" id="ARBA00022723"/>
    </source>
</evidence>
<feature type="binding site" evidence="7">
    <location>
        <position position="284"/>
    </location>
    <ligand>
        <name>substrate</name>
    </ligand>
</feature>
<feature type="site" description="Transition state stabilizer" evidence="7">
    <location>
        <position position="12"/>
    </location>
</feature>
<dbReference type="Pfam" id="PF07836">
    <property type="entry name" value="DmpG_comm"/>
    <property type="match status" value="1"/>
</dbReference>
<accession>A0A517DY32</accession>
<dbReference type="InterPro" id="IPR000891">
    <property type="entry name" value="PYR_CT"/>
</dbReference>
<dbReference type="InterPro" id="IPR035685">
    <property type="entry name" value="DRE_TIM_HOA"/>
</dbReference>
<dbReference type="HAMAP" id="MF_01656">
    <property type="entry name" value="HOA"/>
    <property type="match status" value="1"/>
</dbReference>
<dbReference type="RefSeq" id="WP_144351672.1">
    <property type="nucleotide sequence ID" value="NZ_CP036259.1"/>
</dbReference>
<dbReference type="Gene3D" id="1.10.8.60">
    <property type="match status" value="1"/>
</dbReference>
<dbReference type="InterPro" id="IPR017629">
    <property type="entry name" value="4OH_2_O-val_aldolase"/>
</dbReference>
<dbReference type="KEGG" id="sted:SPTER_36960"/>
<keyword evidence="5 7" id="KW-0456">Lyase</keyword>
<keyword evidence="3 7" id="KW-0058">Aromatic hydrocarbons catabolism</keyword>
<dbReference type="GO" id="GO:0009098">
    <property type="term" value="P:L-leucine biosynthetic process"/>
    <property type="evidence" value="ECO:0007669"/>
    <property type="project" value="TreeGrafter"/>
</dbReference>
<proteinExistence type="inferred from homology"/>
<feature type="binding site" evidence="7">
    <location>
        <position position="13"/>
    </location>
    <ligand>
        <name>Mn(2+)</name>
        <dbReference type="ChEBI" id="CHEBI:29035"/>
    </ligand>
</feature>